<dbReference type="EMBL" id="UFTD01000002">
    <property type="protein sequence ID" value="SSZ40033.1"/>
    <property type="molecule type" value="Genomic_DNA"/>
</dbReference>
<sequence>MRDVILFKERNKKMCSAMRSLHYVRDIGPDVFESRNIKLKDDAKDRNYFLSFCFHIPPKLSCLLILEIT</sequence>
<gene>
    <name evidence="1" type="ORF">NCTC12860_01177</name>
</gene>
<dbReference type="Proteomes" id="UP000253846">
    <property type="component" value="Unassembled WGS sequence"/>
</dbReference>
<reference evidence="1 2" key="1">
    <citation type="submission" date="2018-06" db="EMBL/GenBank/DDBJ databases">
        <authorList>
            <consortium name="Pathogen Informatics"/>
            <person name="Doyle S."/>
        </authorList>
    </citation>
    <scope>NUCLEOTIDE SEQUENCE [LARGE SCALE GENOMIC DNA]</scope>
    <source>
        <strain evidence="1 2">NCTC12860</strain>
    </source>
</reference>
<evidence type="ECO:0000313" key="1">
    <source>
        <dbReference type="EMBL" id="SSZ40033.1"/>
    </source>
</evidence>
<proteinExistence type="predicted"/>
<name>A0A336NCC4_BARGR</name>
<dbReference type="AlphaFoldDB" id="A0A336NCC4"/>
<organism evidence="1 2">
    <name type="scientific">Bartonella grahamii</name>
    <dbReference type="NCBI Taxonomy" id="33045"/>
    <lineage>
        <taxon>Bacteria</taxon>
        <taxon>Pseudomonadati</taxon>
        <taxon>Pseudomonadota</taxon>
        <taxon>Alphaproteobacteria</taxon>
        <taxon>Hyphomicrobiales</taxon>
        <taxon>Bartonellaceae</taxon>
        <taxon>Bartonella</taxon>
    </lineage>
</organism>
<evidence type="ECO:0000313" key="2">
    <source>
        <dbReference type="Proteomes" id="UP000253846"/>
    </source>
</evidence>
<protein>
    <submittedName>
        <fullName evidence="1">Uncharacterized protein</fullName>
    </submittedName>
</protein>
<accession>A0A336NCC4</accession>